<dbReference type="NCBIfam" id="NF047773">
    <property type="entry name" value="phas_rel_Lepto"/>
    <property type="match status" value="1"/>
</dbReference>
<evidence type="ECO:0000313" key="3">
    <source>
        <dbReference type="Proteomes" id="UP000680304"/>
    </source>
</evidence>
<keyword evidence="1" id="KW-0175">Coiled coil</keyword>
<sequence length="108" mass="12402">MEKKELDDMKDTIEKIISLGLGIVSAGKEQIEKTVDELVKKGEVNRTESKALVEELIRKGEEARQQIEAMARERVNAILSEMRLATQEDIARLERRLDALERKDHTEN</sequence>
<feature type="coiled-coil region" evidence="1">
    <location>
        <begin position="53"/>
        <end position="103"/>
    </location>
</feature>
<gene>
    <name evidence="2" type="ORF">PACILC2_13030</name>
</gene>
<dbReference type="PANTHER" id="PTHR38664:SF1">
    <property type="entry name" value="SLR0058 PROTEIN"/>
    <property type="match status" value="1"/>
</dbReference>
<evidence type="ECO:0000256" key="1">
    <source>
        <dbReference type="SAM" id="Coils"/>
    </source>
</evidence>
<dbReference type="Proteomes" id="UP000680304">
    <property type="component" value="Unassembled WGS sequence"/>
</dbReference>
<name>A0ABQ4N3I3_9BACL</name>
<accession>A0ABQ4N3I3</accession>
<dbReference type="Pfam" id="PF05597">
    <property type="entry name" value="Phasin"/>
    <property type="match status" value="1"/>
</dbReference>
<comment type="caution">
    <text evidence="2">The sequence shown here is derived from an EMBL/GenBank/DDBJ whole genome shotgun (WGS) entry which is preliminary data.</text>
</comment>
<protein>
    <submittedName>
        <fullName evidence="2">ATP synthase subunit B</fullName>
    </submittedName>
</protein>
<reference evidence="2 3" key="1">
    <citation type="submission" date="2021-04" db="EMBL/GenBank/DDBJ databases">
        <title>Draft genome sequence of Paenibacillus cisolokensis, LC2-13A.</title>
        <authorList>
            <person name="Uke A."/>
            <person name="Chhe C."/>
            <person name="Baramee S."/>
            <person name="Kosugi A."/>
        </authorList>
    </citation>
    <scope>NUCLEOTIDE SEQUENCE [LARGE SCALE GENOMIC DNA]</scope>
    <source>
        <strain evidence="2 3">LC2-13A</strain>
    </source>
</reference>
<dbReference type="PANTHER" id="PTHR38664">
    <property type="entry name" value="SLR0058 PROTEIN"/>
    <property type="match status" value="1"/>
</dbReference>
<proteinExistence type="predicted"/>
<dbReference type="InterPro" id="IPR008769">
    <property type="entry name" value="PhaF_PhaI"/>
</dbReference>
<evidence type="ECO:0000313" key="2">
    <source>
        <dbReference type="EMBL" id="GIQ62735.1"/>
    </source>
</evidence>
<keyword evidence="3" id="KW-1185">Reference proteome</keyword>
<organism evidence="2 3">
    <name type="scientific">Paenibacillus cisolokensis</name>
    <dbReference type="NCBI Taxonomy" id="1658519"/>
    <lineage>
        <taxon>Bacteria</taxon>
        <taxon>Bacillati</taxon>
        <taxon>Bacillota</taxon>
        <taxon>Bacilli</taxon>
        <taxon>Bacillales</taxon>
        <taxon>Paenibacillaceae</taxon>
        <taxon>Paenibacillus</taxon>
    </lineage>
</organism>
<dbReference type="EMBL" id="BOVJ01000042">
    <property type="protein sequence ID" value="GIQ62735.1"/>
    <property type="molecule type" value="Genomic_DNA"/>
</dbReference>